<evidence type="ECO:0000256" key="13">
    <source>
        <dbReference type="ARBA" id="ARBA00041418"/>
    </source>
</evidence>
<evidence type="ECO:0000313" key="18">
    <source>
        <dbReference type="EMBL" id="GAO99706.1"/>
    </source>
</evidence>
<feature type="transmembrane region" description="Helical" evidence="17">
    <location>
        <begin position="99"/>
        <end position="122"/>
    </location>
</feature>
<evidence type="ECO:0000313" key="19">
    <source>
        <dbReference type="Proteomes" id="UP000253891"/>
    </source>
</evidence>
<name>A0A0K8MGM3_9LACO</name>
<dbReference type="GO" id="GO:0005886">
    <property type="term" value="C:plasma membrane"/>
    <property type="evidence" value="ECO:0007669"/>
    <property type="project" value="TreeGrafter"/>
</dbReference>
<keyword evidence="18" id="KW-0131">Cell cycle</keyword>
<dbReference type="EC" id="2.4.99.28" evidence="14"/>
<dbReference type="AlphaFoldDB" id="A0A0K8MGM3"/>
<keyword evidence="4 17" id="KW-0812">Transmembrane</keyword>
<dbReference type="PANTHER" id="PTHR30474:SF2">
    <property type="entry name" value="PEPTIDOGLYCAN GLYCOSYLTRANSFERASE FTSW-RELATED"/>
    <property type="match status" value="1"/>
</dbReference>
<feature type="transmembrane region" description="Helical" evidence="17">
    <location>
        <begin position="12"/>
        <end position="30"/>
    </location>
</feature>
<accession>A0A0K8MGM3</accession>
<dbReference type="GO" id="GO:0008955">
    <property type="term" value="F:peptidoglycan glycosyltransferase activity"/>
    <property type="evidence" value="ECO:0007669"/>
    <property type="project" value="UniProtKB-EC"/>
</dbReference>
<keyword evidence="3" id="KW-0808">Transferase</keyword>
<sequence length="394" mass="43836">MFKKLHRLDYWIAVPYAILSAIGIVMVFSATQNAYLSPVMSISKQAIFVLIGWVVAFVTFRLNISALKSQNLLNFLLFGTFLLLAAARLAPAINGAHGWINLGPVTLQPVELSKIVLILYFAKWFEKKPWEPHRGLSYHIRVWLEPGMLQKLFWPAILLGMNLLMPDLGNMFITMAVLLLMMMASGMAFRTAFTWMLLFFVVLLFLPNIIGIFHLGQSSSYAVRRLTNFVNPWYNVDQSRQLLYAYYAISHGGLFGVGLGNSLLKPYLPESNTDFIMAVAAEELGAVLVTLVLIVLLFLIGRLVLVGIRQKSQYNRLFLYGLAGLMLMQAFVNMGGVLGLLPITGVVFPFISGGGSSFVFFSAAVGLALNIAAKDKQIVAPDPLDYAARRELKR</sequence>
<dbReference type="GO" id="GO:0008360">
    <property type="term" value="P:regulation of cell shape"/>
    <property type="evidence" value="ECO:0007669"/>
    <property type="project" value="UniProtKB-KW"/>
</dbReference>
<feature type="transmembrane region" description="Helical" evidence="17">
    <location>
        <begin position="284"/>
        <end position="305"/>
    </location>
</feature>
<evidence type="ECO:0000256" key="9">
    <source>
        <dbReference type="ARBA" id="ARBA00032370"/>
    </source>
</evidence>
<comment type="function">
    <text evidence="16">Peptidoglycan polymerase that is essential for cell division.</text>
</comment>
<keyword evidence="6" id="KW-0573">Peptidoglycan synthesis</keyword>
<proteinExistence type="inferred from homology"/>
<dbReference type="OrthoDB" id="9812661at2"/>
<evidence type="ECO:0000256" key="15">
    <source>
        <dbReference type="ARBA" id="ARBA00049902"/>
    </source>
</evidence>
<keyword evidence="8 17" id="KW-0472">Membrane</keyword>
<comment type="subcellular location">
    <subcellularLocation>
        <location evidence="1">Membrane</location>
        <topology evidence="1">Multi-pass membrane protein</topology>
    </subcellularLocation>
</comment>
<keyword evidence="19" id="KW-1185">Reference proteome</keyword>
<reference evidence="18 19" key="1">
    <citation type="journal article" date="2015" name="BMC Genomics">
        <title>Comparative genomics of Fructobacillus spp. and Leuconostoc spp. reveals niche-specific evolution of Fructobacillus spp.</title>
        <authorList>
            <person name="Endo A."/>
            <person name="Tanizawa Y."/>
            <person name="Tanaka N."/>
            <person name="Maeno S."/>
            <person name="Kumar H."/>
            <person name="Shiwa Y."/>
            <person name="Okada S."/>
            <person name="Yoshikawa H."/>
            <person name="Dicks L."/>
            <person name="Nakagawa J."/>
            <person name="Arita M."/>
        </authorList>
    </citation>
    <scope>NUCLEOTIDE SEQUENCE [LARGE SCALE GENOMIC DNA]</scope>
    <source>
        <strain evidence="18 19">JCM 12225</strain>
    </source>
</reference>
<dbReference type="Proteomes" id="UP000253891">
    <property type="component" value="Unassembled WGS sequence"/>
</dbReference>
<evidence type="ECO:0000256" key="16">
    <source>
        <dbReference type="ARBA" id="ARBA00049966"/>
    </source>
</evidence>
<evidence type="ECO:0000256" key="11">
    <source>
        <dbReference type="ARBA" id="ARBA00038053"/>
    </source>
</evidence>
<dbReference type="InterPro" id="IPR001182">
    <property type="entry name" value="FtsW/RodA"/>
</dbReference>
<feature type="transmembrane region" description="Helical" evidence="17">
    <location>
        <begin position="317"/>
        <end position="341"/>
    </location>
</feature>
<evidence type="ECO:0000256" key="3">
    <source>
        <dbReference type="ARBA" id="ARBA00022679"/>
    </source>
</evidence>
<keyword evidence="5" id="KW-0133">Cell shape</keyword>
<evidence type="ECO:0000256" key="6">
    <source>
        <dbReference type="ARBA" id="ARBA00022984"/>
    </source>
</evidence>
<dbReference type="PANTHER" id="PTHR30474">
    <property type="entry name" value="CELL CYCLE PROTEIN"/>
    <property type="match status" value="1"/>
</dbReference>
<evidence type="ECO:0000256" key="8">
    <source>
        <dbReference type="ARBA" id="ARBA00023136"/>
    </source>
</evidence>
<evidence type="ECO:0000256" key="5">
    <source>
        <dbReference type="ARBA" id="ARBA00022960"/>
    </source>
</evidence>
<dbReference type="STRING" id="157463.GCA_001047075_00627"/>
<feature type="transmembrane region" description="Helical" evidence="17">
    <location>
        <begin position="195"/>
        <end position="215"/>
    </location>
</feature>
<comment type="similarity">
    <text evidence="11">Belongs to the SEDS family. FtsW subfamily.</text>
</comment>
<evidence type="ECO:0000256" key="10">
    <source>
        <dbReference type="ARBA" id="ARBA00033270"/>
    </source>
</evidence>
<protein>
    <recommendedName>
        <fullName evidence="12">Probable peptidoglycan glycosyltransferase FtsW</fullName>
        <ecNumber evidence="14">2.4.99.28</ecNumber>
    </recommendedName>
    <alternativeName>
        <fullName evidence="13">Cell division protein FtsW</fullName>
    </alternativeName>
    <alternativeName>
        <fullName evidence="10">Cell wall polymerase</fullName>
    </alternativeName>
    <alternativeName>
        <fullName evidence="9">Peptidoglycan polymerase</fullName>
    </alternativeName>
</protein>
<evidence type="ECO:0000256" key="12">
    <source>
        <dbReference type="ARBA" id="ARBA00041185"/>
    </source>
</evidence>
<evidence type="ECO:0000256" key="4">
    <source>
        <dbReference type="ARBA" id="ARBA00022692"/>
    </source>
</evidence>
<dbReference type="GO" id="GO:0032153">
    <property type="term" value="C:cell division site"/>
    <property type="evidence" value="ECO:0007669"/>
    <property type="project" value="TreeGrafter"/>
</dbReference>
<dbReference type="GO" id="GO:0051301">
    <property type="term" value="P:cell division"/>
    <property type="evidence" value="ECO:0007669"/>
    <property type="project" value="UniProtKB-KW"/>
</dbReference>
<dbReference type="Pfam" id="PF01098">
    <property type="entry name" value="FTSW_RODA_SPOVE"/>
    <property type="match status" value="1"/>
</dbReference>
<evidence type="ECO:0000256" key="17">
    <source>
        <dbReference type="SAM" id="Phobius"/>
    </source>
</evidence>
<evidence type="ECO:0000256" key="2">
    <source>
        <dbReference type="ARBA" id="ARBA00022676"/>
    </source>
</evidence>
<dbReference type="EMBL" id="DF968000">
    <property type="protein sequence ID" value="GAO99706.1"/>
    <property type="molecule type" value="Genomic_DNA"/>
</dbReference>
<keyword evidence="18" id="KW-0132">Cell division</keyword>
<feature type="transmembrane region" description="Helical" evidence="17">
    <location>
        <begin position="42"/>
        <end position="60"/>
    </location>
</feature>
<dbReference type="GO" id="GO:0015648">
    <property type="term" value="F:lipid-linked peptidoglycan transporter activity"/>
    <property type="evidence" value="ECO:0007669"/>
    <property type="project" value="TreeGrafter"/>
</dbReference>
<comment type="catalytic activity">
    <reaction evidence="15">
        <text>[GlcNAc-(1-&gt;4)-Mur2Ac(oyl-L-Ala-gamma-D-Glu-L-Lys-D-Ala-D-Ala)](n)-di-trans,octa-cis-undecaprenyl diphosphate + beta-D-GlcNAc-(1-&gt;4)-Mur2Ac(oyl-L-Ala-gamma-D-Glu-L-Lys-D-Ala-D-Ala)-di-trans,octa-cis-undecaprenyl diphosphate = [GlcNAc-(1-&gt;4)-Mur2Ac(oyl-L-Ala-gamma-D-Glu-L-Lys-D-Ala-D-Ala)](n+1)-di-trans,octa-cis-undecaprenyl diphosphate + di-trans,octa-cis-undecaprenyl diphosphate + H(+)</text>
        <dbReference type="Rhea" id="RHEA:23708"/>
        <dbReference type="Rhea" id="RHEA-COMP:9602"/>
        <dbReference type="Rhea" id="RHEA-COMP:9603"/>
        <dbReference type="ChEBI" id="CHEBI:15378"/>
        <dbReference type="ChEBI" id="CHEBI:58405"/>
        <dbReference type="ChEBI" id="CHEBI:60033"/>
        <dbReference type="ChEBI" id="CHEBI:78435"/>
        <dbReference type="EC" id="2.4.99.28"/>
    </reaction>
</comment>
<evidence type="ECO:0000256" key="7">
    <source>
        <dbReference type="ARBA" id="ARBA00022989"/>
    </source>
</evidence>
<evidence type="ECO:0000256" key="1">
    <source>
        <dbReference type="ARBA" id="ARBA00004141"/>
    </source>
</evidence>
<keyword evidence="7 17" id="KW-1133">Transmembrane helix</keyword>
<organism evidence="18 19">
    <name type="scientific">Fructobacillus ficulneus</name>
    <dbReference type="NCBI Taxonomy" id="157463"/>
    <lineage>
        <taxon>Bacteria</taxon>
        <taxon>Bacillati</taxon>
        <taxon>Bacillota</taxon>
        <taxon>Bacilli</taxon>
        <taxon>Lactobacillales</taxon>
        <taxon>Lactobacillaceae</taxon>
        <taxon>Fructobacillus</taxon>
    </lineage>
</organism>
<dbReference type="RefSeq" id="WP_061993107.1">
    <property type="nucleotide sequence ID" value="NZ_DF968000.1"/>
</dbReference>
<gene>
    <name evidence="18" type="ORF">FFIC_231930</name>
</gene>
<dbReference type="GO" id="GO:0009252">
    <property type="term" value="P:peptidoglycan biosynthetic process"/>
    <property type="evidence" value="ECO:0007669"/>
    <property type="project" value="UniProtKB-KW"/>
</dbReference>
<feature type="transmembrane region" description="Helical" evidence="17">
    <location>
        <begin position="72"/>
        <end position="93"/>
    </location>
</feature>
<feature type="transmembrane region" description="Helical" evidence="17">
    <location>
        <begin position="244"/>
        <end position="264"/>
    </location>
</feature>
<keyword evidence="2" id="KW-0328">Glycosyltransferase</keyword>
<evidence type="ECO:0000256" key="14">
    <source>
        <dbReference type="ARBA" id="ARBA00044770"/>
    </source>
</evidence>
<feature type="transmembrane region" description="Helical" evidence="17">
    <location>
        <begin position="347"/>
        <end position="369"/>
    </location>
</feature>